<evidence type="ECO:0000259" key="9">
    <source>
        <dbReference type="PROSITE" id="PS50866"/>
    </source>
</evidence>
<comment type="caution">
    <text evidence="10">The sequence shown here is derived from an EMBL/GenBank/DDBJ whole genome shotgun (WGS) entry which is preliminary data.</text>
</comment>
<keyword evidence="6" id="KW-0472">Membrane</keyword>
<sequence>MLQRFVLLTLVLLVQSVQGLHFYLEAGERKCFNEDLPTGTSISGAFSTELWNTQTNSYVENPQTSVQITVFATTTQHNLVDQKGAHKGKFTFTAADSGDHQICLTVSSTGWFGSRARMYLDIQFGDLEEPDLLETKKTSYSELITLVKDVTSRVHLVRDRLKSQRDREAEFRDYSELINSSVVRWTIIQVVILGITGVWQLRHLRQFFLTKKLV</sequence>
<comment type="subcellular location">
    <subcellularLocation>
        <location evidence="1 7">Membrane</location>
        <topology evidence="1 7">Single-pass type I membrane protein</topology>
    </subcellularLocation>
</comment>
<evidence type="ECO:0000313" key="11">
    <source>
        <dbReference type="Proteomes" id="UP001648503"/>
    </source>
</evidence>
<keyword evidence="3 7" id="KW-0812">Transmembrane</keyword>
<proteinExistence type="inferred from homology"/>
<evidence type="ECO:0000256" key="2">
    <source>
        <dbReference type="ARBA" id="ARBA00007104"/>
    </source>
</evidence>
<dbReference type="Pfam" id="PF01105">
    <property type="entry name" value="EMP24_GP25L"/>
    <property type="match status" value="1"/>
</dbReference>
<reference evidence="10 11" key="1">
    <citation type="submission" date="2021-02" db="EMBL/GenBank/DDBJ databases">
        <title>Variation within the Batrachochytrium salamandrivorans European outbreak.</title>
        <authorList>
            <person name="Kelly M."/>
            <person name="Pasmans F."/>
            <person name="Shea T.P."/>
            <person name="Munoz J.F."/>
            <person name="Carranza S."/>
            <person name="Cuomo C.A."/>
            <person name="Martel A."/>
        </authorList>
    </citation>
    <scope>NUCLEOTIDE SEQUENCE [LARGE SCALE GENOMIC DNA]</scope>
    <source>
        <strain evidence="10 11">AMFP18/2</strain>
    </source>
</reference>
<evidence type="ECO:0000256" key="7">
    <source>
        <dbReference type="RuleBase" id="RU003827"/>
    </source>
</evidence>
<evidence type="ECO:0000256" key="8">
    <source>
        <dbReference type="SAM" id="SignalP"/>
    </source>
</evidence>
<dbReference type="PANTHER" id="PTHR22811">
    <property type="entry name" value="TRANSMEMBRANE EMP24 DOMAIN-CONTAINING PROTEIN"/>
    <property type="match status" value="1"/>
</dbReference>
<keyword evidence="4 8" id="KW-0732">Signal</keyword>
<dbReference type="SMART" id="SM01190">
    <property type="entry name" value="EMP24_GP25L"/>
    <property type="match status" value="1"/>
</dbReference>
<organism evidence="10 11">
    <name type="scientific">Batrachochytrium salamandrivorans</name>
    <dbReference type="NCBI Taxonomy" id="1357716"/>
    <lineage>
        <taxon>Eukaryota</taxon>
        <taxon>Fungi</taxon>
        <taxon>Fungi incertae sedis</taxon>
        <taxon>Chytridiomycota</taxon>
        <taxon>Chytridiomycota incertae sedis</taxon>
        <taxon>Chytridiomycetes</taxon>
        <taxon>Rhizophydiales</taxon>
        <taxon>Rhizophydiales incertae sedis</taxon>
        <taxon>Batrachochytrium</taxon>
    </lineage>
</organism>
<evidence type="ECO:0000256" key="3">
    <source>
        <dbReference type="ARBA" id="ARBA00022692"/>
    </source>
</evidence>
<dbReference type="InterPro" id="IPR009038">
    <property type="entry name" value="GOLD_dom"/>
</dbReference>
<comment type="similarity">
    <text evidence="2 7">Belongs to the EMP24/GP25L family.</text>
</comment>
<evidence type="ECO:0000256" key="6">
    <source>
        <dbReference type="ARBA" id="ARBA00023136"/>
    </source>
</evidence>
<evidence type="ECO:0000256" key="4">
    <source>
        <dbReference type="ARBA" id="ARBA00022729"/>
    </source>
</evidence>
<dbReference type="Proteomes" id="UP001648503">
    <property type="component" value="Unassembled WGS sequence"/>
</dbReference>
<name>A0ABQ8F0F8_9FUNG</name>
<dbReference type="PROSITE" id="PS50866">
    <property type="entry name" value="GOLD"/>
    <property type="match status" value="1"/>
</dbReference>
<dbReference type="InterPro" id="IPR015720">
    <property type="entry name" value="Emp24-like"/>
</dbReference>
<feature type="chain" id="PRO_5046574535" description="GOLD domain-containing protein" evidence="8">
    <location>
        <begin position="20"/>
        <end position="214"/>
    </location>
</feature>
<gene>
    <name evidence="10" type="ORF">BASA50_009640</name>
</gene>
<evidence type="ECO:0000256" key="1">
    <source>
        <dbReference type="ARBA" id="ARBA00004479"/>
    </source>
</evidence>
<protein>
    <recommendedName>
        <fullName evidence="9">GOLD domain-containing protein</fullName>
    </recommendedName>
</protein>
<accession>A0ABQ8F0F8</accession>
<feature type="signal peptide" evidence="8">
    <location>
        <begin position="1"/>
        <end position="19"/>
    </location>
</feature>
<evidence type="ECO:0000256" key="5">
    <source>
        <dbReference type="ARBA" id="ARBA00022989"/>
    </source>
</evidence>
<feature type="domain" description="GOLD" evidence="9">
    <location>
        <begin position="29"/>
        <end position="124"/>
    </location>
</feature>
<keyword evidence="5" id="KW-1133">Transmembrane helix</keyword>
<dbReference type="EMBL" id="JAFCIX010000438">
    <property type="protein sequence ID" value="KAH6589937.1"/>
    <property type="molecule type" value="Genomic_DNA"/>
</dbReference>
<evidence type="ECO:0000313" key="10">
    <source>
        <dbReference type="EMBL" id="KAH6589937.1"/>
    </source>
</evidence>
<keyword evidence="11" id="KW-1185">Reference proteome</keyword>